<protein>
    <submittedName>
        <fullName evidence="1">Uncharacterized protein</fullName>
    </submittedName>
</protein>
<organism evidence="1 2">
    <name type="scientific">Leptidea sinapis</name>
    <dbReference type="NCBI Taxonomy" id="189913"/>
    <lineage>
        <taxon>Eukaryota</taxon>
        <taxon>Metazoa</taxon>
        <taxon>Ecdysozoa</taxon>
        <taxon>Arthropoda</taxon>
        <taxon>Hexapoda</taxon>
        <taxon>Insecta</taxon>
        <taxon>Pterygota</taxon>
        <taxon>Neoptera</taxon>
        <taxon>Endopterygota</taxon>
        <taxon>Lepidoptera</taxon>
        <taxon>Glossata</taxon>
        <taxon>Ditrysia</taxon>
        <taxon>Papilionoidea</taxon>
        <taxon>Pieridae</taxon>
        <taxon>Dismorphiinae</taxon>
        <taxon>Leptidea</taxon>
    </lineage>
</organism>
<evidence type="ECO:0000313" key="1">
    <source>
        <dbReference type="EMBL" id="VVD04745.1"/>
    </source>
</evidence>
<sequence>MVIMSCVGMGDGLRDRLPGLWRRIEDAHYSYLETDDSPEKLQQKKKLE</sequence>
<name>A0A5E4R4P3_9NEOP</name>
<proteinExistence type="predicted"/>
<dbReference type="AlphaFoldDB" id="A0A5E4R4P3"/>
<gene>
    <name evidence="1" type="ORF">LSINAPIS_LOCUS14433</name>
</gene>
<feature type="non-terminal residue" evidence="1">
    <location>
        <position position="48"/>
    </location>
</feature>
<keyword evidence="2" id="KW-1185">Reference proteome</keyword>
<reference evidence="1 2" key="1">
    <citation type="submission" date="2017-07" db="EMBL/GenBank/DDBJ databases">
        <authorList>
            <person name="Talla V."/>
            <person name="Backstrom N."/>
        </authorList>
    </citation>
    <scope>NUCLEOTIDE SEQUENCE [LARGE SCALE GENOMIC DNA]</scope>
</reference>
<dbReference type="Proteomes" id="UP000324832">
    <property type="component" value="Unassembled WGS sequence"/>
</dbReference>
<dbReference type="EMBL" id="FZQP02006887">
    <property type="protein sequence ID" value="VVD04745.1"/>
    <property type="molecule type" value="Genomic_DNA"/>
</dbReference>
<evidence type="ECO:0000313" key="2">
    <source>
        <dbReference type="Proteomes" id="UP000324832"/>
    </source>
</evidence>
<accession>A0A5E4R4P3</accession>